<name>A0ABX2T3Q2_9BACL</name>
<evidence type="ECO:0000313" key="2">
    <source>
        <dbReference type="Proteomes" id="UP000531840"/>
    </source>
</evidence>
<dbReference type="CDD" id="cd09731">
    <property type="entry name" value="Cse2_I-E"/>
    <property type="match status" value="1"/>
</dbReference>
<dbReference type="InterPro" id="IPR038287">
    <property type="entry name" value="Cse2_sf"/>
</dbReference>
<dbReference type="Pfam" id="PF09485">
    <property type="entry name" value="CRISPR_Cse2"/>
    <property type="match status" value="1"/>
</dbReference>
<dbReference type="Gene3D" id="1.10.520.40">
    <property type="entry name" value="CRISPR-associated protein Cse2"/>
    <property type="match status" value="1"/>
</dbReference>
<accession>A0ABX2T3Q2</accession>
<keyword evidence="2" id="KW-1185">Reference proteome</keyword>
<dbReference type="RefSeq" id="WP_179941886.1">
    <property type="nucleotide sequence ID" value="NZ_JACBYF010000029.1"/>
</dbReference>
<protein>
    <submittedName>
        <fullName evidence="1">Type I-E CRISPR-associated protein Cse2/CasB</fullName>
    </submittedName>
</protein>
<sequence length="197" mass="22327">MSKVKQLKSDVVKAITHFEEIAEYSSGKAYLARLRNSIGRPLSSSSDVMPIIFEKLSKDLIGNSSELNKEELAFLTTLQLYALSKQGTSTLFVDKELKNSNLGDSFGLLRLKDSGSKSVDRRFNALINANEATDLLIHLRHMFKLLKSEKVTTHINYANLAADIYSFLLGYEENITIKWARSYYNHNQKGEKENETK</sequence>
<gene>
    <name evidence="1" type="primary">casB</name>
    <name evidence="1" type="ORF">HZY85_07960</name>
</gene>
<evidence type="ECO:0000313" key="1">
    <source>
        <dbReference type="EMBL" id="NYS48104.1"/>
    </source>
</evidence>
<dbReference type="EMBL" id="JACBYF010000029">
    <property type="protein sequence ID" value="NYS48104.1"/>
    <property type="molecule type" value="Genomic_DNA"/>
</dbReference>
<dbReference type="Proteomes" id="UP000531840">
    <property type="component" value="Unassembled WGS sequence"/>
</dbReference>
<organism evidence="1 2">
    <name type="scientific">Gemelliphila palaticanis</name>
    <dbReference type="NCBI Taxonomy" id="81950"/>
    <lineage>
        <taxon>Bacteria</taxon>
        <taxon>Bacillati</taxon>
        <taxon>Bacillota</taxon>
        <taxon>Bacilli</taxon>
        <taxon>Bacillales</taxon>
        <taxon>Gemellaceae</taxon>
        <taxon>Gemelliphila</taxon>
    </lineage>
</organism>
<reference evidence="1 2" key="1">
    <citation type="submission" date="2020-07" db="EMBL/GenBank/DDBJ databases">
        <title>MOT database genomes.</title>
        <authorList>
            <person name="Joseph S."/>
            <person name="Aduse-Opoku J."/>
            <person name="Hashim A."/>
            <person name="Wade W."/>
            <person name="Curtis M."/>
        </authorList>
    </citation>
    <scope>NUCLEOTIDE SEQUENCE [LARGE SCALE GENOMIC DNA]</scope>
    <source>
        <strain evidence="1 2">CIP 106318</strain>
    </source>
</reference>
<dbReference type="NCBIfam" id="TIGR02548">
    <property type="entry name" value="casB_cse2"/>
    <property type="match status" value="1"/>
</dbReference>
<comment type="caution">
    <text evidence="1">The sequence shown here is derived from an EMBL/GenBank/DDBJ whole genome shotgun (WGS) entry which is preliminary data.</text>
</comment>
<proteinExistence type="predicted"/>
<dbReference type="InterPro" id="IPR013382">
    <property type="entry name" value="CRISPR-assoc_prot_Cse2"/>
</dbReference>